<dbReference type="CAZy" id="GH12">
    <property type="family name" value="Glycoside Hydrolase Family 12"/>
</dbReference>
<evidence type="ECO:0000256" key="1">
    <source>
        <dbReference type="ARBA" id="ARBA00005519"/>
    </source>
</evidence>
<proteinExistence type="inferred from homology"/>
<sequence length="360" mass="40062">MALRTTYIVVAILVVAIIAMGIYIGVEMQRTGTSVTITVYQTAVSTKTVSTTVTAIQTMYITTTLPPETVTLTETQTITTYITLSPQIPTPKILEYPTQGLYPSTNIDINNDNVPDFRASLNLYGVNSALGYQRMYIYIHNLTIKIVSDLHSIQPVQWVNGYPEIYVGRKPWDTRYIDGYGVAFPINVDNPRQFVVSFYVCIEDLDPTMNFNIAADAWIVRESVARAPGTPPGKGDIEIMVWLFSQNLGPAGDRVGEEIIPIVINGTRIDAKWDVYLQRSVPWGGWDYIAFAPSGWSVRCGSVAYDPTLFIQAAKKYVSMSGYYLLNWEIGTEWGTQNNGGASARFVVTIADFKVYYGSI</sequence>
<reference evidence="3 4" key="1">
    <citation type="journal article" date="2010" name="Stand. Genomic Sci.">
        <title>Complete genome sequence of Ignisphaera aggregans type strain (AQ1.S1).</title>
        <authorList>
            <person name="Goker M."/>
            <person name="Held B."/>
            <person name="Lapidus A."/>
            <person name="Nolan M."/>
            <person name="Spring S."/>
            <person name="Yasawong M."/>
            <person name="Lucas S."/>
            <person name="Glavina Del Rio T."/>
            <person name="Tice H."/>
            <person name="Cheng J.F."/>
            <person name="Goodwin L."/>
            <person name="Tapia R."/>
            <person name="Pitluck S."/>
            <person name="Liolios K."/>
            <person name="Ivanova N."/>
            <person name="Mavromatis K."/>
            <person name="Mikhailova N."/>
            <person name="Pati A."/>
            <person name="Chen A."/>
            <person name="Palaniappan K."/>
            <person name="Brambilla E."/>
            <person name="Land M."/>
            <person name="Hauser L."/>
            <person name="Chang Y.J."/>
            <person name="Jeffries C.D."/>
            <person name="Brettin T."/>
            <person name="Detter J.C."/>
            <person name="Han C."/>
            <person name="Rohde M."/>
            <person name="Sikorski J."/>
            <person name="Woyke T."/>
            <person name="Bristow J."/>
            <person name="Eisen J.A."/>
            <person name="Markowitz V."/>
            <person name="Hugenholtz P."/>
            <person name="Kyrpides N.C."/>
            <person name="Klenk H.P."/>
        </authorList>
    </citation>
    <scope>NUCLEOTIDE SEQUENCE [LARGE SCALE GENOMIC DNA]</scope>
    <source>
        <strain evidence="4">DSM 17230 / JCM 13409 / AQ1.S1</strain>
    </source>
</reference>
<keyword evidence="2" id="KW-0472">Membrane</keyword>
<dbReference type="SUPFAM" id="SSF49899">
    <property type="entry name" value="Concanavalin A-like lectins/glucanases"/>
    <property type="match status" value="1"/>
</dbReference>
<evidence type="ECO:0000256" key="2">
    <source>
        <dbReference type="SAM" id="Phobius"/>
    </source>
</evidence>
<dbReference type="KEGG" id="iag:Igag_0885"/>
<dbReference type="Proteomes" id="UP000001304">
    <property type="component" value="Chromosome"/>
</dbReference>
<dbReference type="EMBL" id="CP002098">
    <property type="protein sequence ID" value="ADM27702.1"/>
    <property type="molecule type" value="Genomic_DNA"/>
</dbReference>
<dbReference type="InterPro" id="IPR002594">
    <property type="entry name" value="GH12"/>
</dbReference>
<evidence type="ECO:0000313" key="3">
    <source>
        <dbReference type="EMBL" id="ADM27702.1"/>
    </source>
</evidence>
<dbReference type="STRING" id="583356.Igag_0885"/>
<keyword evidence="2" id="KW-1133">Transmembrane helix</keyword>
<organism evidence="3 4">
    <name type="scientific">Ignisphaera aggregans (strain DSM 17230 / JCM 13409 / AQ1.S1)</name>
    <dbReference type="NCBI Taxonomy" id="583356"/>
    <lineage>
        <taxon>Archaea</taxon>
        <taxon>Thermoproteota</taxon>
        <taxon>Thermoprotei</taxon>
        <taxon>Desulfurococcales</taxon>
        <taxon>Desulfurococcaceae</taxon>
        <taxon>Ignisphaera</taxon>
    </lineage>
</organism>
<dbReference type="GO" id="GO:0008810">
    <property type="term" value="F:cellulase activity"/>
    <property type="evidence" value="ECO:0007669"/>
    <property type="project" value="InterPro"/>
</dbReference>
<evidence type="ECO:0000313" key="4">
    <source>
        <dbReference type="Proteomes" id="UP000001304"/>
    </source>
</evidence>
<dbReference type="BioCyc" id="IAGG583356:GHAH-868-MONOMER"/>
<comment type="similarity">
    <text evidence="1">Belongs to the glycosyl hydrolase 12 (cellulase H) family.</text>
</comment>
<dbReference type="HOGENOM" id="CLU_768611_0_0_2"/>
<dbReference type="Gene3D" id="2.60.120.180">
    <property type="match status" value="1"/>
</dbReference>
<keyword evidence="4" id="KW-1185">Reference proteome</keyword>
<dbReference type="GO" id="GO:0000272">
    <property type="term" value="P:polysaccharide catabolic process"/>
    <property type="evidence" value="ECO:0007669"/>
    <property type="project" value="InterPro"/>
</dbReference>
<dbReference type="Pfam" id="PF01670">
    <property type="entry name" value="Glyco_hydro_12"/>
    <property type="match status" value="1"/>
</dbReference>
<name>E0STT6_IGNAA</name>
<protein>
    <submittedName>
        <fullName evidence="3">Glycoside hydrolase family 12</fullName>
    </submittedName>
</protein>
<dbReference type="InterPro" id="IPR013320">
    <property type="entry name" value="ConA-like_dom_sf"/>
</dbReference>
<accession>E0STT6</accession>
<gene>
    <name evidence="3" type="ordered locus">Igag_0885</name>
</gene>
<keyword evidence="3" id="KW-0378">Hydrolase</keyword>
<dbReference type="AlphaFoldDB" id="E0STT6"/>
<feature type="transmembrane region" description="Helical" evidence="2">
    <location>
        <begin position="6"/>
        <end position="26"/>
    </location>
</feature>
<dbReference type="SMR" id="E0STT6"/>
<dbReference type="InterPro" id="IPR013319">
    <property type="entry name" value="GH11/12"/>
</dbReference>
<keyword evidence="2" id="KW-0812">Transmembrane</keyword>